<dbReference type="GO" id="GO:0006633">
    <property type="term" value="P:fatty acid biosynthetic process"/>
    <property type="evidence" value="ECO:0007669"/>
    <property type="project" value="TreeGrafter"/>
</dbReference>
<dbReference type="InterPro" id="IPR045851">
    <property type="entry name" value="AMP-bd_C_sf"/>
</dbReference>
<protein>
    <submittedName>
        <fullName evidence="14">Acyl-CoA ligase/dehydrogenase fusion protein</fullName>
    </submittedName>
</protein>
<dbReference type="CDD" id="cd00567">
    <property type="entry name" value="ACAD"/>
    <property type="match status" value="1"/>
</dbReference>
<dbReference type="PANTHER" id="PTHR22754:SF32">
    <property type="entry name" value="DISCO-INTERACTING PROTEIN 2"/>
    <property type="match status" value="1"/>
</dbReference>
<keyword evidence="6" id="KW-0274">FAD</keyword>
<keyword evidence="7" id="KW-0276">Fatty acid metabolism</keyword>
<dbReference type="Gene3D" id="3.40.50.12780">
    <property type="entry name" value="N-terminal domain of ligase-like"/>
    <property type="match status" value="1"/>
</dbReference>
<evidence type="ECO:0000259" key="13">
    <source>
        <dbReference type="Pfam" id="PF02771"/>
    </source>
</evidence>
<dbReference type="InterPro" id="IPR013786">
    <property type="entry name" value="AcylCoA_DH/ox_N"/>
</dbReference>
<feature type="domain" description="AMP-dependent synthetase/ligase" evidence="11">
    <location>
        <begin position="184"/>
        <end position="416"/>
    </location>
</feature>
<dbReference type="Pfam" id="PF02770">
    <property type="entry name" value="Acyl-CoA_dh_M"/>
    <property type="match status" value="1"/>
</dbReference>
<sequence>MTVDLSGYPSLGAAFAARADAHPGRTALTLWHGSTGADPESVTYGELARRSRVRARELARRLAPGERVLVALPTGIEFAEVYLACLTAGLVAVPSPMPGGSASAGERIAAIAADCSPGLVLTTDAARAEVAEHLRGHGPEGLAVEAVLPVGGRSAPGEGADGRDVAAARTRSCSTAPVHRVAEGVILTHGAVLANVSAVCTYVGLVPEDRFGSWLPLHHDMGLFTQLTAALLCGAHLTLMTPAQFIRRPAEWFRMLDRFRITYTVAPNFAYELCTRVITDEMTRGLDLSALRYLGNGAEPIHAPTVRAFMERFAHLGLRSHVHSSGYGLAESTAYVTCVPEETSPTVLTVDPLRLESGERPELRPVAEGAGRPVMGLGRPHAFDLRIVDPRERVPLPEGRIGEIWLRGESIGRGYWGRPELSAEVFDARLADSAEGPGWLRTGDLGALVDGELFVTGRLKELLIVHGRNIFPQDVEHEARAAHQALGGQLGAAFGVGSPDERVVLVHEVHPRTPRTELPEVVTAVTRRLNRFVRSPPAQRRAGAARHRTPHHQREDPAHRHAGTVPRGRHDRAARRAGARAARTGGGAAVRAPVHTGTGAGREAALDAFLTDAGPDGAGGDVARRVAGEDAAEEFPATLVARLDAFGLPAYYVPAEWGGAGADHEVLLRLWRTVARRDLSAAVAHGKTYLGAASVWCAGDAAQATATADAVLAGEPVAWALSEPDHGADLLNGELTATAQDGGRRLDGVKWPVNNATRARLLTVLARTGAAGSGRGQSLFLVDKSALAPGSWHVLPKEPTHGIRGIDISGIAFEGAVPAPGALFGREGGGAETVLRALQLTRTMCAALSLGAGEHALRITAAFAAERIIQRRPLLDRAHPRAILGRCAALTAAAESAALVGSRAIHTLTGEMSVVSAVVKSVAPALTDAVIAELAELLGARSFLTGVYAHGAFQKIWRDHQIVSVFDGSTPVNRAALVQQFPRLVREYRAGTVDEKGLAGAAAVGEPAGPLDRGALTLLSRRGCSVVQSLPALSRALAGEAAPEGLVAHAVAVAAAAGEVHARMAAVAPAAHPPMSAYETAAAYELCYAAAACLHTWSAGRHSRRGEPLWEDGLWARAALRALRARLATTLRTPAPSAAPGDDGLDGLLAEHVARAARDGAPVTPFGAPLTGSQDGR</sequence>
<dbReference type="GO" id="GO:0050660">
    <property type="term" value="F:flavin adenine dinucleotide binding"/>
    <property type="evidence" value="ECO:0007669"/>
    <property type="project" value="InterPro"/>
</dbReference>
<organism evidence="14">
    <name type="scientific">Streptomyces fungicidicus</name>
    <dbReference type="NCBI Taxonomy" id="68203"/>
    <lineage>
        <taxon>Bacteria</taxon>
        <taxon>Bacillati</taxon>
        <taxon>Actinomycetota</taxon>
        <taxon>Actinomycetes</taxon>
        <taxon>Kitasatosporales</taxon>
        <taxon>Streptomycetaceae</taxon>
        <taxon>Streptomyces</taxon>
    </lineage>
</organism>
<dbReference type="InterPro" id="IPR009100">
    <property type="entry name" value="AcylCoA_DH/oxidase_NM_dom_sf"/>
</dbReference>
<dbReference type="GO" id="GO:0070566">
    <property type="term" value="F:adenylyltransferase activity"/>
    <property type="evidence" value="ECO:0007669"/>
    <property type="project" value="TreeGrafter"/>
</dbReference>
<dbReference type="Gene3D" id="1.20.140.10">
    <property type="entry name" value="Butyryl-CoA Dehydrogenase, subunit A, domain 3"/>
    <property type="match status" value="1"/>
</dbReference>
<accession>Q06YY4</accession>
<keyword evidence="8" id="KW-0443">Lipid metabolism</keyword>
<dbReference type="InterPro" id="IPR006091">
    <property type="entry name" value="Acyl-CoA_Oxase/DH_mid-dom"/>
</dbReference>
<dbReference type="GO" id="GO:0016874">
    <property type="term" value="F:ligase activity"/>
    <property type="evidence" value="ECO:0007669"/>
    <property type="project" value="UniProtKB-KW"/>
</dbReference>
<evidence type="ECO:0000259" key="10">
    <source>
        <dbReference type="Pfam" id="PF00441"/>
    </source>
</evidence>
<dbReference type="GO" id="GO:0071766">
    <property type="term" value="P:Actinobacterium-type cell wall biogenesis"/>
    <property type="evidence" value="ECO:0007669"/>
    <property type="project" value="UniProtKB-ARBA"/>
</dbReference>
<dbReference type="PANTHER" id="PTHR22754">
    <property type="entry name" value="DISCO-INTERACTING PROTEIN 2 DIP2 -RELATED"/>
    <property type="match status" value="1"/>
</dbReference>
<proteinExistence type="inferred from homology"/>
<evidence type="ECO:0000256" key="4">
    <source>
        <dbReference type="ARBA" id="ARBA00022598"/>
    </source>
</evidence>
<evidence type="ECO:0000256" key="7">
    <source>
        <dbReference type="ARBA" id="ARBA00022832"/>
    </source>
</evidence>
<dbReference type="InterPro" id="IPR009075">
    <property type="entry name" value="AcylCo_DH/oxidase_C"/>
</dbReference>
<evidence type="ECO:0000259" key="11">
    <source>
        <dbReference type="Pfam" id="PF00501"/>
    </source>
</evidence>
<feature type="domain" description="AMP-dependent synthetase/ligase" evidence="11">
    <location>
        <begin position="15"/>
        <end position="139"/>
    </location>
</feature>
<dbReference type="Pfam" id="PF00441">
    <property type="entry name" value="Acyl-CoA_dh_1"/>
    <property type="match status" value="1"/>
</dbReference>
<dbReference type="GO" id="GO:0016627">
    <property type="term" value="F:oxidoreductase activity, acting on the CH-CH group of donors"/>
    <property type="evidence" value="ECO:0007669"/>
    <property type="project" value="InterPro"/>
</dbReference>
<name>Q06YY4_9ACTN</name>
<dbReference type="InterPro" id="IPR036250">
    <property type="entry name" value="AcylCo_DH-like_C"/>
</dbReference>
<dbReference type="Gene3D" id="3.30.300.30">
    <property type="match status" value="1"/>
</dbReference>
<feature type="region of interest" description="Disordered" evidence="9">
    <location>
        <begin position="532"/>
        <end position="598"/>
    </location>
</feature>
<dbReference type="EMBL" id="DQ403252">
    <property type="protein sequence ID" value="ABD65965.1"/>
    <property type="molecule type" value="Genomic_DNA"/>
</dbReference>
<dbReference type="SUPFAM" id="SSF56801">
    <property type="entry name" value="Acetyl-CoA synthetase-like"/>
    <property type="match status" value="1"/>
</dbReference>
<keyword evidence="5" id="KW-0285">Flavoprotein</keyword>
<evidence type="ECO:0000313" key="14">
    <source>
        <dbReference type="EMBL" id="ABD65965.1"/>
    </source>
</evidence>
<evidence type="ECO:0000256" key="3">
    <source>
        <dbReference type="ARBA" id="ARBA00009347"/>
    </source>
</evidence>
<dbReference type="InterPro" id="IPR040097">
    <property type="entry name" value="FAAL/FAAC"/>
</dbReference>
<dbReference type="Gene3D" id="1.10.540.10">
    <property type="entry name" value="Acyl-CoA dehydrogenase/oxidase, N-terminal domain"/>
    <property type="match status" value="1"/>
</dbReference>
<dbReference type="Gene3D" id="2.40.110.10">
    <property type="entry name" value="Butyryl-CoA Dehydrogenase, subunit A, domain 2"/>
    <property type="match status" value="1"/>
</dbReference>
<dbReference type="InterPro" id="IPR000873">
    <property type="entry name" value="AMP-dep_synth/lig_dom"/>
</dbReference>
<dbReference type="InterPro" id="IPR037069">
    <property type="entry name" value="AcylCoA_DH/ox_N_sf"/>
</dbReference>
<reference evidence="14" key="1">
    <citation type="journal article" date="2006" name="Microbiology">
        <title>The enduracidin biosynthetic gene cluster from Streptomyces fungicidicus.</title>
        <authorList>
            <person name="Yin X."/>
            <person name="Zabriskie T.M."/>
        </authorList>
    </citation>
    <scope>NUCLEOTIDE SEQUENCE</scope>
    <source>
        <strain evidence="14">ATCC 21013</strain>
    </source>
</reference>
<dbReference type="SUPFAM" id="SSF56645">
    <property type="entry name" value="Acyl-CoA dehydrogenase NM domain-like"/>
    <property type="match status" value="1"/>
</dbReference>
<evidence type="ECO:0000256" key="2">
    <source>
        <dbReference type="ARBA" id="ARBA00006432"/>
    </source>
</evidence>
<evidence type="ECO:0000256" key="6">
    <source>
        <dbReference type="ARBA" id="ARBA00022827"/>
    </source>
</evidence>
<dbReference type="Pfam" id="PF02771">
    <property type="entry name" value="Acyl-CoA_dh_N"/>
    <property type="match status" value="1"/>
</dbReference>
<feature type="domain" description="Acyl-CoA oxidase/dehydrogenase middle" evidence="12">
    <location>
        <begin position="718"/>
        <end position="814"/>
    </location>
</feature>
<dbReference type="CDD" id="cd05931">
    <property type="entry name" value="FAAL"/>
    <property type="match status" value="1"/>
</dbReference>
<feature type="domain" description="Acyl-CoA dehydrogenase/oxidase N-terminal" evidence="13">
    <location>
        <begin position="622"/>
        <end position="715"/>
    </location>
</feature>
<evidence type="ECO:0000256" key="5">
    <source>
        <dbReference type="ARBA" id="ARBA00022630"/>
    </source>
</evidence>
<dbReference type="FunFam" id="3.40.50.12780:FF:000013">
    <property type="entry name" value="Long-chain-fatty-acid--AMP ligase FadD32"/>
    <property type="match status" value="1"/>
</dbReference>
<evidence type="ECO:0000256" key="1">
    <source>
        <dbReference type="ARBA" id="ARBA00001974"/>
    </source>
</evidence>
<dbReference type="InterPro" id="IPR046373">
    <property type="entry name" value="Acyl-CoA_Oxase/DH_mid-dom_sf"/>
</dbReference>
<comment type="similarity">
    <text evidence="2">Belongs to the ATP-dependent AMP-binding enzyme family.</text>
</comment>
<feature type="compositionally biased region" description="Basic residues" evidence="9">
    <location>
        <begin position="567"/>
        <end position="578"/>
    </location>
</feature>
<dbReference type="InterPro" id="IPR042099">
    <property type="entry name" value="ANL_N_sf"/>
</dbReference>
<dbReference type="Pfam" id="PF00501">
    <property type="entry name" value="AMP-binding"/>
    <property type="match status" value="2"/>
</dbReference>
<evidence type="ECO:0000256" key="9">
    <source>
        <dbReference type="SAM" id="MobiDB-lite"/>
    </source>
</evidence>
<evidence type="ECO:0000259" key="12">
    <source>
        <dbReference type="Pfam" id="PF02770"/>
    </source>
</evidence>
<dbReference type="SUPFAM" id="SSF47203">
    <property type="entry name" value="Acyl-CoA dehydrogenase C-terminal domain-like"/>
    <property type="match status" value="1"/>
</dbReference>
<dbReference type="AlphaFoldDB" id="Q06YY4"/>
<dbReference type="GO" id="GO:0005886">
    <property type="term" value="C:plasma membrane"/>
    <property type="evidence" value="ECO:0007669"/>
    <property type="project" value="TreeGrafter"/>
</dbReference>
<evidence type="ECO:0000256" key="8">
    <source>
        <dbReference type="ARBA" id="ARBA00023098"/>
    </source>
</evidence>
<comment type="cofactor">
    <cofactor evidence="1">
        <name>FAD</name>
        <dbReference type="ChEBI" id="CHEBI:57692"/>
    </cofactor>
</comment>
<feature type="domain" description="Acyl-CoA dehydrogenase/oxidase C-terminal" evidence="10">
    <location>
        <begin position="828"/>
        <end position="977"/>
    </location>
</feature>
<comment type="similarity">
    <text evidence="3">Belongs to the acyl-CoA dehydrogenase family.</text>
</comment>
<keyword evidence="4 14" id="KW-0436">Ligase</keyword>